<evidence type="ECO:0000313" key="3">
    <source>
        <dbReference type="EMBL" id="PXX92033.1"/>
    </source>
</evidence>
<evidence type="ECO:0000256" key="1">
    <source>
        <dbReference type="SAM" id="Phobius"/>
    </source>
</evidence>
<dbReference type="Gene3D" id="3.50.50.60">
    <property type="entry name" value="FAD/NAD(P)-binding domain"/>
    <property type="match status" value="2"/>
</dbReference>
<reference evidence="3 4" key="2">
    <citation type="submission" date="2018-06" db="EMBL/GenBank/DDBJ databases">
        <title>Marinobactersediminissp. nov, a moderately halophilic bacterium isolated from marine solar saltern.</title>
        <authorList>
            <person name="Zhang Y."/>
        </authorList>
    </citation>
    <scope>NUCLEOTIDE SEQUENCE [LARGE SCALE GENOMIC DNA]</scope>
    <source>
        <strain evidence="3 4">F01</strain>
    </source>
</reference>
<feature type="domain" description="2,6-dihydroxypyridine 3-monooxygenase substrate binding" evidence="2">
    <location>
        <begin position="181"/>
        <end position="308"/>
    </location>
</feature>
<protein>
    <recommendedName>
        <fullName evidence="2">2,6-dihydroxypyridine 3-monooxygenase substrate binding domain-containing protein</fullName>
    </recommendedName>
</protein>
<evidence type="ECO:0000313" key="4">
    <source>
        <dbReference type="Proteomes" id="UP000253987"/>
    </source>
</evidence>
<dbReference type="Proteomes" id="UP000253987">
    <property type="component" value="Unassembled WGS sequence"/>
</dbReference>
<dbReference type="SUPFAM" id="SSF51905">
    <property type="entry name" value="FAD/NAD(P)-binding domain"/>
    <property type="match status" value="1"/>
</dbReference>
<reference evidence="4" key="1">
    <citation type="submission" date="2018-05" db="EMBL/GenBank/DDBJ databases">
        <authorList>
            <person name="Lu D."/>
        </authorList>
    </citation>
    <scope>NUCLEOTIDE SEQUENCE [LARGE SCALE GENOMIC DNA]</scope>
    <source>
        <strain evidence="4">F01</strain>
    </source>
</reference>
<gene>
    <name evidence="3" type="ORF">DIT71_08040</name>
</gene>
<dbReference type="PANTHER" id="PTHR47469">
    <property type="entry name" value="MONOOXYGENASE-LIKE"/>
    <property type="match status" value="1"/>
</dbReference>
<evidence type="ECO:0000259" key="2">
    <source>
        <dbReference type="Pfam" id="PF22607"/>
    </source>
</evidence>
<dbReference type="SUPFAM" id="SSF54373">
    <property type="entry name" value="FAD-linked reductases, C-terminal domain"/>
    <property type="match status" value="1"/>
</dbReference>
<dbReference type="NCBIfam" id="NF005566">
    <property type="entry name" value="PRK07236.1"/>
    <property type="match status" value="1"/>
</dbReference>
<dbReference type="AlphaFoldDB" id="A0A2V3ZPT0"/>
<keyword evidence="4" id="KW-1185">Reference proteome</keyword>
<dbReference type="InterPro" id="IPR053212">
    <property type="entry name" value="DHP_3-monooxygenase"/>
</dbReference>
<comment type="caution">
    <text evidence="3">The sequence shown here is derived from an EMBL/GenBank/DDBJ whole genome shotgun (WGS) entry which is preliminary data.</text>
</comment>
<dbReference type="InterPro" id="IPR036188">
    <property type="entry name" value="FAD/NAD-bd_sf"/>
</dbReference>
<dbReference type="InterPro" id="IPR054707">
    <property type="entry name" value="DhpH_subs-bd"/>
</dbReference>
<proteinExistence type="predicted"/>
<keyword evidence="1" id="KW-0812">Transmembrane</keyword>
<dbReference type="OrthoDB" id="9782160at2"/>
<keyword evidence="1" id="KW-1133">Transmembrane helix</keyword>
<dbReference type="PRINTS" id="PR00420">
    <property type="entry name" value="RNGMNOXGNASE"/>
</dbReference>
<keyword evidence="1" id="KW-0472">Membrane</keyword>
<dbReference type="EMBL" id="QFWX01000003">
    <property type="protein sequence ID" value="PXX92033.1"/>
    <property type="molecule type" value="Genomic_DNA"/>
</dbReference>
<name>A0A2V3ZPT0_9GAMM</name>
<dbReference type="PANTHER" id="PTHR47469:SF2">
    <property type="entry name" value="OS06G0597600 PROTEIN"/>
    <property type="match status" value="1"/>
</dbReference>
<feature type="transmembrane region" description="Helical" evidence="1">
    <location>
        <begin position="21"/>
        <end position="42"/>
    </location>
</feature>
<dbReference type="Pfam" id="PF22607">
    <property type="entry name" value="FAD_binding-like"/>
    <property type="match status" value="1"/>
</dbReference>
<organism evidence="3 4">
    <name type="scientific">Marinobacter vulgaris</name>
    <dbReference type="NCBI Taxonomy" id="1928331"/>
    <lineage>
        <taxon>Bacteria</taxon>
        <taxon>Pseudomonadati</taxon>
        <taxon>Pseudomonadota</taxon>
        <taxon>Gammaproteobacteria</taxon>
        <taxon>Pseudomonadales</taxon>
        <taxon>Marinobacteraceae</taxon>
        <taxon>Marinobacter</taxon>
    </lineage>
</organism>
<sequence length="394" mass="43348">MQCESIFNRRADVNDNIKPRAIIVGGSLAGLFNAIMLRSIGWQVDIFERTPHALESRGGGIVLQPEVELAFELAGLKDYPDLGVVSHERLFLNDDGSIAQRMHGQQTLTSWPMLYNTMRNAIPDDNYHLNSRLVSVSEEDDSKVTAVFEDGRVVTGDLLIGADGVNSTVRSLMLPGITPDYAGYVAWRGLVKEGELDPEVAELLSQRFVFHQYPGSHILQYLIPAPDGSTRAGDRYFNWVWYRNVSADDLPKLLTDRTGRSRPTSVPPGLAKQESVDEMHVAAKSQLAPQMARLVLATKEPFIQAILDLSVNRMVFGRVILTGDAAFVPRPHTAASTSKAAANAIDLAVALRHGDENLGTVLAHWEQRQIALGERLQSQGQMLGNRSQFPASAQ</sequence>
<accession>A0A2V3ZPT0</accession>